<dbReference type="PIRSF" id="PIRSF028477">
    <property type="entry name" value="UCP028477"/>
    <property type="match status" value="1"/>
</dbReference>
<feature type="signal peptide" evidence="1">
    <location>
        <begin position="1"/>
        <end position="24"/>
    </location>
</feature>
<protein>
    <recommendedName>
        <fullName evidence="4">DUF2145 domain-containing protein</fullName>
    </recommendedName>
</protein>
<gene>
    <name evidence="2" type="ORF">SAMN05216550_103315</name>
</gene>
<reference evidence="2 3" key="1">
    <citation type="submission" date="2016-10" db="EMBL/GenBank/DDBJ databases">
        <authorList>
            <person name="Varghese N."/>
            <person name="Submissions S."/>
        </authorList>
    </citation>
    <scope>NUCLEOTIDE SEQUENCE [LARGE SCALE GENOMIC DNA]</scope>
    <source>
        <strain evidence="2 3">LMG 22274</strain>
    </source>
</reference>
<evidence type="ECO:0008006" key="4">
    <source>
        <dbReference type="Google" id="ProtNLM"/>
    </source>
</evidence>
<feature type="chain" id="PRO_5042882791" description="DUF2145 domain-containing protein" evidence="1">
    <location>
        <begin position="25"/>
        <end position="284"/>
    </location>
</feature>
<dbReference type="EMBL" id="FNZM01000003">
    <property type="protein sequence ID" value="SEJ24733.1"/>
    <property type="molecule type" value="Genomic_DNA"/>
</dbReference>
<dbReference type="AlphaFoldDB" id="A0AAQ1GD04"/>
<evidence type="ECO:0000313" key="3">
    <source>
        <dbReference type="Proteomes" id="UP000183529"/>
    </source>
</evidence>
<comment type="caution">
    <text evidence="2">The sequence shown here is derived from an EMBL/GenBank/DDBJ whole genome shotgun (WGS) entry which is preliminary data.</text>
</comment>
<dbReference type="PROSITE" id="PS51257">
    <property type="entry name" value="PROKAR_LIPOPROTEIN"/>
    <property type="match status" value="1"/>
</dbReference>
<dbReference type="GeneID" id="61305992"/>
<accession>A0AAQ1GD04</accession>
<dbReference type="RefSeq" id="WP_074982055.1">
    <property type="nucleotide sequence ID" value="NZ_CADFGN010000001.1"/>
</dbReference>
<dbReference type="Proteomes" id="UP000183529">
    <property type="component" value="Unassembled WGS sequence"/>
</dbReference>
<dbReference type="InterPro" id="IPR014547">
    <property type="entry name" value="UCP028477"/>
</dbReference>
<proteinExistence type="predicted"/>
<dbReference type="Pfam" id="PF09916">
    <property type="entry name" value="DUF2145"/>
    <property type="match status" value="1"/>
</dbReference>
<organism evidence="2 3">
    <name type="scientific">Paraburkholderia tropica</name>
    <dbReference type="NCBI Taxonomy" id="92647"/>
    <lineage>
        <taxon>Bacteria</taxon>
        <taxon>Pseudomonadati</taxon>
        <taxon>Pseudomonadota</taxon>
        <taxon>Betaproteobacteria</taxon>
        <taxon>Burkholderiales</taxon>
        <taxon>Burkholderiaceae</taxon>
        <taxon>Paraburkholderia</taxon>
    </lineage>
</organism>
<evidence type="ECO:0000313" key="2">
    <source>
        <dbReference type="EMBL" id="SEJ24733.1"/>
    </source>
</evidence>
<keyword evidence="1" id="KW-0732">Signal</keyword>
<evidence type="ECO:0000256" key="1">
    <source>
        <dbReference type="SAM" id="SignalP"/>
    </source>
</evidence>
<sequence>MKRIVKRGVLPFAAALLLASPVWAGQGCSDKPLEPGTVRTALQTAAQLQQQLDQRAPKVALIARVGQDLSQYGLRYSHMAFVARGAAGEPWRISHLLNDCGQATSALWREGLGNFFLDDMFSFDSLLIVPDAKIQDRLEKLLRNPAALEQMHSSSYSIVAYPFSTLHQNSNQWVLEILSEALSGQQFVKRADAQAWLKRSAYQPDALKISTLKRLGGRMFKANVAFDDHPIDQRVTGNIETITVDSTVRFLESAAPQTQVIPISAPQMVELPLRNATASATASE</sequence>
<name>A0AAQ1GD04_9BURK</name>